<evidence type="ECO:0000256" key="8">
    <source>
        <dbReference type="ARBA" id="ARBA00023210"/>
    </source>
</evidence>
<evidence type="ECO:0000256" key="9">
    <source>
        <dbReference type="ARBA" id="ARBA00023306"/>
    </source>
</evidence>
<dbReference type="Gene3D" id="3.40.50.300">
    <property type="entry name" value="P-loop containing nucleotide triphosphate hydrolases"/>
    <property type="match status" value="1"/>
</dbReference>
<name>A0ABM9CFC4_9BACL</name>
<keyword evidence="3 10" id="KW-0132">Cell division</keyword>
<evidence type="ECO:0000313" key="13">
    <source>
        <dbReference type="EMBL" id="CAH1211286.1"/>
    </source>
</evidence>
<dbReference type="InterPro" id="IPR019987">
    <property type="entry name" value="GTP-bd_ribosome_bio_YsxC"/>
</dbReference>
<evidence type="ECO:0000256" key="7">
    <source>
        <dbReference type="ARBA" id="ARBA00023134"/>
    </source>
</evidence>
<dbReference type="CDD" id="cd01876">
    <property type="entry name" value="YihA_EngB"/>
    <property type="match status" value="1"/>
</dbReference>
<comment type="caution">
    <text evidence="13">The sequence shown here is derived from an EMBL/GenBank/DDBJ whole genome shotgun (WGS) entry which is preliminary data.</text>
</comment>
<dbReference type="PANTHER" id="PTHR11649:SF13">
    <property type="entry name" value="ENGB-TYPE G DOMAIN-CONTAINING PROTEIN"/>
    <property type="match status" value="1"/>
</dbReference>
<comment type="cofactor">
    <cofactor evidence="1">
        <name>Mg(2+)</name>
        <dbReference type="ChEBI" id="CHEBI:18420"/>
    </cofactor>
</comment>
<feature type="compositionally biased region" description="Acidic residues" evidence="11">
    <location>
        <begin position="197"/>
        <end position="206"/>
    </location>
</feature>
<evidence type="ECO:0000259" key="12">
    <source>
        <dbReference type="PROSITE" id="PS51706"/>
    </source>
</evidence>
<organism evidence="13 14">
    <name type="scientific">Paenibacillus auburnensis</name>
    <dbReference type="NCBI Taxonomy" id="2905649"/>
    <lineage>
        <taxon>Bacteria</taxon>
        <taxon>Bacillati</taxon>
        <taxon>Bacillota</taxon>
        <taxon>Bacilli</taxon>
        <taxon>Bacillales</taxon>
        <taxon>Paenibacillaceae</taxon>
        <taxon>Paenibacillus</taxon>
    </lineage>
</organism>
<evidence type="ECO:0000256" key="3">
    <source>
        <dbReference type="ARBA" id="ARBA00022618"/>
    </source>
</evidence>
<keyword evidence="5 10" id="KW-0547">Nucleotide-binding</keyword>
<keyword evidence="7 10" id="KW-0342">GTP-binding</keyword>
<evidence type="ECO:0000313" key="14">
    <source>
        <dbReference type="Proteomes" id="UP000838324"/>
    </source>
</evidence>
<dbReference type="RefSeq" id="WP_236335246.1">
    <property type="nucleotide sequence ID" value="NZ_CAKMMG010000005.1"/>
</dbReference>
<evidence type="ECO:0000256" key="4">
    <source>
        <dbReference type="ARBA" id="ARBA00022723"/>
    </source>
</evidence>
<keyword evidence="4" id="KW-0479">Metal-binding</keyword>
<dbReference type="InterPro" id="IPR005225">
    <property type="entry name" value="Small_GTP-bd"/>
</dbReference>
<dbReference type="SUPFAM" id="SSF52540">
    <property type="entry name" value="P-loop containing nucleoside triphosphate hydrolases"/>
    <property type="match status" value="1"/>
</dbReference>
<gene>
    <name evidence="10 13" type="primary">engB</name>
    <name evidence="13" type="ORF">PAECIP111892_03519</name>
</gene>
<dbReference type="PANTHER" id="PTHR11649">
    <property type="entry name" value="MSS1/TRME-RELATED GTP-BINDING PROTEIN"/>
    <property type="match status" value="1"/>
</dbReference>
<dbReference type="InterPro" id="IPR027417">
    <property type="entry name" value="P-loop_NTPase"/>
</dbReference>
<comment type="similarity">
    <text evidence="2 10">Belongs to the TRAFAC class TrmE-Era-EngA-EngB-Septin-like GTPase superfamily. EngB GTPase family.</text>
</comment>
<dbReference type="InterPro" id="IPR006073">
    <property type="entry name" value="GTP-bd"/>
</dbReference>
<comment type="function">
    <text evidence="10">Necessary for normal cell division and for the maintenance of normal septation.</text>
</comment>
<dbReference type="Proteomes" id="UP000838324">
    <property type="component" value="Unassembled WGS sequence"/>
</dbReference>
<keyword evidence="8 10" id="KW-0717">Septation</keyword>
<accession>A0ABM9CFC4</accession>
<proteinExistence type="inferred from homology"/>
<protein>
    <recommendedName>
        <fullName evidence="10">Probable GTP-binding protein EngB</fullName>
    </recommendedName>
</protein>
<evidence type="ECO:0000256" key="11">
    <source>
        <dbReference type="SAM" id="MobiDB-lite"/>
    </source>
</evidence>
<keyword evidence="9 10" id="KW-0131">Cell cycle</keyword>
<reference evidence="13" key="1">
    <citation type="submission" date="2022-01" db="EMBL/GenBank/DDBJ databases">
        <authorList>
            <person name="Criscuolo A."/>
        </authorList>
    </citation>
    <scope>NUCLEOTIDE SEQUENCE</scope>
    <source>
        <strain evidence="13">CIP111892</strain>
    </source>
</reference>
<evidence type="ECO:0000256" key="6">
    <source>
        <dbReference type="ARBA" id="ARBA00022842"/>
    </source>
</evidence>
<keyword evidence="6" id="KW-0460">Magnesium</keyword>
<evidence type="ECO:0000256" key="2">
    <source>
        <dbReference type="ARBA" id="ARBA00009638"/>
    </source>
</evidence>
<feature type="domain" description="EngB-type G" evidence="12">
    <location>
        <begin position="22"/>
        <end position="195"/>
    </location>
</feature>
<keyword evidence="14" id="KW-1185">Reference proteome</keyword>
<evidence type="ECO:0000256" key="5">
    <source>
        <dbReference type="ARBA" id="ARBA00022741"/>
    </source>
</evidence>
<evidence type="ECO:0000256" key="10">
    <source>
        <dbReference type="HAMAP-Rule" id="MF_00321"/>
    </source>
</evidence>
<dbReference type="NCBIfam" id="TIGR00231">
    <property type="entry name" value="small_GTP"/>
    <property type="match status" value="1"/>
</dbReference>
<dbReference type="NCBIfam" id="TIGR03598">
    <property type="entry name" value="GTPase_YsxC"/>
    <property type="match status" value="1"/>
</dbReference>
<sequence length="230" mass="25904">MKVNNAEFIISAVGPDQYPTDALPEIALAGRSNVGKSSLINRMINRKNLARTSSTPGKTQHMNYYRVNEDMYFVDFPGYGYAKVSKTQRASWGKMVEKYMAERDTLKLILLVVDLRHPPTGNDKMMFDWLKHYDLPLCVVATKADKIPKTRWPKHIKVMKQELGVLPGDNFIPFSSEIGLGKDELWALIEGYSLQSSEEDSDELSDSDNLNDGAEQIAGNEVAPEEEQES</sequence>
<dbReference type="HAMAP" id="MF_00321">
    <property type="entry name" value="GTPase_EngB"/>
    <property type="match status" value="1"/>
</dbReference>
<dbReference type="PROSITE" id="PS51706">
    <property type="entry name" value="G_ENGB"/>
    <property type="match status" value="1"/>
</dbReference>
<dbReference type="Pfam" id="PF01926">
    <property type="entry name" value="MMR_HSR1"/>
    <property type="match status" value="1"/>
</dbReference>
<evidence type="ECO:0000256" key="1">
    <source>
        <dbReference type="ARBA" id="ARBA00001946"/>
    </source>
</evidence>
<dbReference type="EMBL" id="CAKMMG010000005">
    <property type="protein sequence ID" value="CAH1211286.1"/>
    <property type="molecule type" value="Genomic_DNA"/>
</dbReference>
<dbReference type="InterPro" id="IPR030393">
    <property type="entry name" value="G_ENGB_dom"/>
</dbReference>
<feature type="region of interest" description="Disordered" evidence="11">
    <location>
        <begin position="196"/>
        <end position="230"/>
    </location>
</feature>